<dbReference type="PANTHER" id="PTHR48090:SF7">
    <property type="entry name" value="RFBJ PROTEIN"/>
    <property type="match status" value="1"/>
</dbReference>
<evidence type="ECO:0000313" key="3">
    <source>
        <dbReference type="Proteomes" id="UP001161691"/>
    </source>
</evidence>
<dbReference type="RefSeq" id="WP_282910189.1">
    <property type="nucleotide sequence ID" value="NZ_JAGRPV010000001.1"/>
</dbReference>
<dbReference type="CDD" id="cd04179">
    <property type="entry name" value="DPM_DPG-synthase_like"/>
    <property type="match status" value="1"/>
</dbReference>
<sequence>MKQAELLIIVPAFNEAEGIRGVLADIRSRIPDADIVVVNDGSADATAAESAAAGAAVITLSCNLGIGGAVQTGYRYAAERGYRLAAQMDGDGQHLPEEMGRMRLALARSGADMVVGSRFVERRGFQSSRARRMGIALLAGLLTRLLGREVTDPTSGFRLCGPRAIALFASDYPTDYPEVEALVEMDNAGLRCVEVPVVMRERRTGTSSISPFKSVYYMCKVTVAVLIAKTRKKKWSVRYEA</sequence>
<proteinExistence type="predicted"/>
<dbReference type="Gene3D" id="3.90.550.10">
    <property type="entry name" value="Spore Coat Polysaccharide Biosynthesis Protein SpsA, Chain A"/>
    <property type="match status" value="1"/>
</dbReference>
<feature type="domain" description="Glycosyltransferase 2-like" evidence="1">
    <location>
        <begin position="8"/>
        <end position="158"/>
    </location>
</feature>
<comment type="caution">
    <text evidence="2">The sequence shown here is derived from an EMBL/GenBank/DDBJ whole genome shotgun (WGS) entry which is preliminary data.</text>
</comment>
<organism evidence="2 3">
    <name type="scientific">Cohnella hashimotonis</name>
    <dbReference type="NCBI Taxonomy" id="2826895"/>
    <lineage>
        <taxon>Bacteria</taxon>
        <taxon>Bacillati</taxon>
        <taxon>Bacillota</taxon>
        <taxon>Bacilli</taxon>
        <taxon>Bacillales</taxon>
        <taxon>Paenibacillaceae</taxon>
        <taxon>Cohnella</taxon>
    </lineage>
</organism>
<dbReference type="InterPro" id="IPR001173">
    <property type="entry name" value="Glyco_trans_2-like"/>
</dbReference>
<protein>
    <submittedName>
        <fullName evidence="2">Glycosyltransferase family 2 protein</fullName>
    </submittedName>
</protein>
<dbReference type="InterPro" id="IPR029044">
    <property type="entry name" value="Nucleotide-diphossugar_trans"/>
</dbReference>
<evidence type="ECO:0000259" key="1">
    <source>
        <dbReference type="Pfam" id="PF00535"/>
    </source>
</evidence>
<dbReference type="EMBL" id="JAGRPV010000001">
    <property type="protein sequence ID" value="MDI4647424.1"/>
    <property type="molecule type" value="Genomic_DNA"/>
</dbReference>
<dbReference type="Proteomes" id="UP001161691">
    <property type="component" value="Unassembled WGS sequence"/>
</dbReference>
<gene>
    <name evidence="2" type="ORF">KB449_20800</name>
</gene>
<dbReference type="PANTHER" id="PTHR48090">
    <property type="entry name" value="UNDECAPRENYL-PHOSPHATE 4-DEOXY-4-FORMAMIDO-L-ARABINOSE TRANSFERASE-RELATED"/>
    <property type="match status" value="1"/>
</dbReference>
<keyword evidence="3" id="KW-1185">Reference proteome</keyword>
<dbReference type="InterPro" id="IPR050256">
    <property type="entry name" value="Glycosyltransferase_2"/>
</dbReference>
<reference evidence="2" key="1">
    <citation type="submission" date="2023-04" db="EMBL/GenBank/DDBJ databases">
        <title>Comparative genomic analysis of Cohnella hashimotonis sp. nov., isolated from the International Space Station.</title>
        <authorList>
            <person name="Venkateswaran K."/>
            <person name="Simpson A."/>
        </authorList>
    </citation>
    <scope>NUCLEOTIDE SEQUENCE</scope>
    <source>
        <strain evidence="2">F6_2S_P_1</strain>
    </source>
</reference>
<accession>A0ABT6TND4</accession>
<evidence type="ECO:0000313" key="2">
    <source>
        <dbReference type="EMBL" id="MDI4647424.1"/>
    </source>
</evidence>
<dbReference type="Pfam" id="PF00535">
    <property type="entry name" value="Glycos_transf_2"/>
    <property type="match status" value="1"/>
</dbReference>
<name>A0ABT6TND4_9BACL</name>
<dbReference type="SUPFAM" id="SSF53448">
    <property type="entry name" value="Nucleotide-diphospho-sugar transferases"/>
    <property type="match status" value="1"/>
</dbReference>